<accession>A0AAJ0MKE4</accession>
<proteinExistence type="predicted"/>
<feature type="signal peptide" evidence="1">
    <location>
        <begin position="1"/>
        <end position="19"/>
    </location>
</feature>
<evidence type="ECO:0000256" key="1">
    <source>
        <dbReference type="SAM" id="SignalP"/>
    </source>
</evidence>
<keyword evidence="1" id="KW-0732">Signal</keyword>
<reference evidence="2" key="2">
    <citation type="submission" date="2023-06" db="EMBL/GenBank/DDBJ databases">
        <authorList>
            <consortium name="Lawrence Berkeley National Laboratory"/>
            <person name="Haridas S."/>
            <person name="Hensen N."/>
            <person name="Bonometti L."/>
            <person name="Westerberg I."/>
            <person name="Brannstrom I.O."/>
            <person name="Guillou S."/>
            <person name="Cros-Aarteil S."/>
            <person name="Calhoun S."/>
            <person name="Kuo A."/>
            <person name="Mondo S."/>
            <person name="Pangilinan J."/>
            <person name="Riley R."/>
            <person name="Labutti K."/>
            <person name="Andreopoulos B."/>
            <person name="Lipzen A."/>
            <person name="Chen C."/>
            <person name="Yanf M."/>
            <person name="Daum C."/>
            <person name="Ng V."/>
            <person name="Clum A."/>
            <person name="Steindorff A."/>
            <person name="Ohm R."/>
            <person name="Martin F."/>
            <person name="Silar P."/>
            <person name="Natvig D."/>
            <person name="Lalanne C."/>
            <person name="Gautier V."/>
            <person name="Ament-Velasquez S.L."/>
            <person name="Kruys A."/>
            <person name="Hutchinson M.I."/>
            <person name="Powell A.J."/>
            <person name="Barry K."/>
            <person name="Miller A.N."/>
            <person name="Grigoriev I.V."/>
            <person name="Debuchy R."/>
            <person name="Gladieux P."/>
            <person name="Thoren M.H."/>
            <person name="Johannesson H."/>
        </authorList>
    </citation>
    <scope>NUCLEOTIDE SEQUENCE</scope>
    <source>
        <strain evidence="2">CBS 955.72</strain>
    </source>
</reference>
<gene>
    <name evidence="2" type="ORF">B0T25DRAFT_528346</name>
</gene>
<evidence type="ECO:0000313" key="2">
    <source>
        <dbReference type="EMBL" id="KAK3363724.1"/>
    </source>
</evidence>
<dbReference type="Proteomes" id="UP001275084">
    <property type="component" value="Unassembled WGS sequence"/>
</dbReference>
<keyword evidence="3" id="KW-1185">Reference proteome</keyword>
<name>A0AAJ0MKE4_9PEZI</name>
<organism evidence="2 3">
    <name type="scientific">Lasiosphaeria hispida</name>
    <dbReference type="NCBI Taxonomy" id="260671"/>
    <lineage>
        <taxon>Eukaryota</taxon>
        <taxon>Fungi</taxon>
        <taxon>Dikarya</taxon>
        <taxon>Ascomycota</taxon>
        <taxon>Pezizomycotina</taxon>
        <taxon>Sordariomycetes</taxon>
        <taxon>Sordariomycetidae</taxon>
        <taxon>Sordariales</taxon>
        <taxon>Lasiosphaeriaceae</taxon>
        <taxon>Lasiosphaeria</taxon>
    </lineage>
</organism>
<dbReference type="EMBL" id="JAUIQD010000001">
    <property type="protein sequence ID" value="KAK3363724.1"/>
    <property type="molecule type" value="Genomic_DNA"/>
</dbReference>
<sequence length="153" mass="16784">MVSFLCFLVSRILDHPAQALSAARQRTSMKLQIRSATDIHLQTPQGFAVAVSTVPSEFVAVQAIQKAAKPQRLQQILASLHYLLTFNTEAQDYHFIVDPVDSAILTGRRIGQLERLINRVTNSTIQVAQQALVRSRQATSVAASTAPPEPAPR</sequence>
<evidence type="ECO:0000313" key="3">
    <source>
        <dbReference type="Proteomes" id="UP001275084"/>
    </source>
</evidence>
<feature type="chain" id="PRO_5042486265" evidence="1">
    <location>
        <begin position="20"/>
        <end position="153"/>
    </location>
</feature>
<protein>
    <submittedName>
        <fullName evidence="2">Uncharacterized protein</fullName>
    </submittedName>
</protein>
<reference evidence="2" key="1">
    <citation type="journal article" date="2023" name="Mol. Phylogenet. Evol.">
        <title>Genome-scale phylogeny and comparative genomics of the fungal order Sordariales.</title>
        <authorList>
            <person name="Hensen N."/>
            <person name="Bonometti L."/>
            <person name="Westerberg I."/>
            <person name="Brannstrom I.O."/>
            <person name="Guillou S."/>
            <person name="Cros-Aarteil S."/>
            <person name="Calhoun S."/>
            <person name="Haridas S."/>
            <person name="Kuo A."/>
            <person name="Mondo S."/>
            <person name="Pangilinan J."/>
            <person name="Riley R."/>
            <person name="LaButti K."/>
            <person name="Andreopoulos B."/>
            <person name="Lipzen A."/>
            <person name="Chen C."/>
            <person name="Yan M."/>
            <person name="Daum C."/>
            <person name="Ng V."/>
            <person name="Clum A."/>
            <person name="Steindorff A."/>
            <person name="Ohm R.A."/>
            <person name="Martin F."/>
            <person name="Silar P."/>
            <person name="Natvig D.O."/>
            <person name="Lalanne C."/>
            <person name="Gautier V."/>
            <person name="Ament-Velasquez S.L."/>
            <person name="Kruys A."/>
            <person name="Hutchinson M.I."/>
            <person name="Powell A.J."/>
            <person name="Barry K."/>
            <person name="Miller A.N."/>
            <person name="Grigoriev I.V."/>
            <person name="Debuchy R."/>
            <person name="Gladieux P."/>
            <person name="Hiltunen Thoren M."/>
            <person name="Johannesson H."/>
        </authorList>
    </citation>
    <scope>NUCLEOTIDE SEQUENCE</scope>
    <source>
        <strain evidence="2">CBS 955.72</strain>
    </source>
</reference>
<dbReference type="AlphaFoldDB" id="A0AAJ0MKE4"/>
<comment type="caution">
    <text evidence="2">The sequence shown here is derived from an EMBL/GenBank/DDBJ whole genome shotgun (WGS) entry which is preliminary data.</text>
</comment>